<evidence type="ECO:0000313" key="1">
    <source>
        <dbReference type="EMBL" id="EQD76870.1"/>
    </source>
</evidence>
<dbReference type="EMBL" id="AUZX01002373">
    <property type="protein sequence ID" value="EQD76870.1"/>
    <property type="molecule type" value="Genomic_DNA"/>
</dbReference>
<comment type="caution">
    <text evidence="1">The sequence shown here is derived from an EMBL/GenBank/DDBJ whole genome shotgun (WGS) entry which is preliminary data.</text>
</comment>
<gene>
    <name evidence="1" type="ORF">B1A_03217</name>
</gene>
<name>T1D330_9ZZZZ</name>
<feature type="non-terminal residue" evidence="1">
    <location>
        <position position="1"/>
    </location>
</feature>
<reference evidence="1" key="1">
    <citation type="submission" date="2013-08" db="EMBL/GenBank/DDBJ databases">
        <authorList>
            <person name="Mendez C."/>
            <person name="Richter M."/>
            <person name="Ferrer M."/>
            <person name="Sanchez J."/>
        </authorList>
    </citation>
    <scope>NUCLEOTIDE SEQUENCE</scope>
</reference>
<protein>
    <submittedName>
        <fullName evidence="1">Rhodopirellula transposase</fullName>
    </submittedName>
</protein>
<feature type="non-terminal residue" evidence="1">
    <location>
        <position position="144"/>
    </location>
</feature>
<proteinExistence type="predicted"/>
<accession>T1D330</accession>
<organism evidence="1">
    <name type="scientific">mine drainage metagenome</name>
    <dbReference type="NCBI Taxonomy" id="410659"/>
    <lineage>
        <taxon>unclassified sequences</taxon>
        <taxon>metagenomes</taxon>
        <taxon>ecological metagenomes</taxon>
    </lineage>
</organism>
<dbReference type="AlphaFoldDB" id="T1D330"/>
<reference evidence="1" key="2">
    <citation type="journal article" date="2014" name="ISME J.">
        <title>Microbial stratification in low pH oxic and suboxic macroscopic growths along an acid mine drainage.</title>
        <authorList>
            <person name="Mendez-Garcia C."/>
            <person name="Mesa V."/>
            <person name="Sprenger R.R."/>
            <person name="Richter M."/>
            <person name="Diez M.S."/>
            <person name="Solano J."/>
            <person name="Bargiela R."/>
            <person name="Golyshina O.V."/>
            <person name="Manteca A."/>
            <person name="Ramos J.L."/>
            <person name="Gallego J.R."/>
            <person name="Llorente I."/>
            <person name="Martins Dos Santos V.A."/>
            <person name="Jensen O.N."/>
            <person name="Pelaez A.I."/>
            <person name="Sanchez J."/>
            <person name="Ferrer M."/>
        </authorList>
    </citation>
    <scope>NUCLEOTIDE SEQUENCE</scope>
</reference>
<sequence length="144" mass="16143">KVKGNAEMVGRTREKYHRFSDSFNELSGRLWAANDRISIDYGGIEIVSMVTDLSRLTIHEGIKEIEESHYPKDRTRRSGGDRKGLTVKNPDLVIKLRALVEPSIAGNPQSSIIWVSKSLRHLETGMNASGFAKIGNIHHGEEFN</sequence>